<dbReference type="EMBL" id="QICD01000018">
    <property type="protein sequence ID" value="RNL42223.1"/>
    <property type="molecule type" value="Genomic_DNA"/>
</dbReference>
<keyword evidence="4" id="KW-1185">Reference proteome</keyword>
<feature type="compositionally biased region" description="Low complexity" evidence="1">
    <location>
        <begin position="40"/>
        <end position="49"/>
    </location>
</feature>
<evidence type="ECO:0000313" key="3">
    <source>
        <dbReference type="EMBL" id="RNL42223.1"/>
    </source>
</evidence>
<accession>A0A3N0B531</accession>
<feature type="signal peptide" evidence="2">
    <location>
        <begin position="1"/>
        <end position="32"/>
    </location>
</feature>
<feature type="compositionally biased region" description="Low complexity" evidence="1">
    <location>
        <begin position="68"/>
        <end position="82"/>
    </location>
</feature>
<protein>
    <submittedName>
        <fullName evidence="3">Uncharacterized protein</fullName>
    </submittedName>
</protein>
<sequence length="324" mass="33044">MLDLKNTFEGKCLAVFMAVVMVLTMTNFAAFAEGGADGASAGSSAQKSAETIEASQDRQAVQDAVQHGADAAGSDSSASPAGPIVAPEVDEAVVTFEVEHAYVSVKDQILYAKTLTTELHKELKFAASADAGYKVSQVVARNSANANVPVQGIDGGWAIAAEYVDSTLVVTVNAEAAEAEQPAAETTPITGDSKVDTTGNSNAPAVSLSQTVGATTVSLEAPAGVLPAGVAMKVVPLGGEDVRQVAEEKASAEGKKLVGFVAVDVTLFDAAGNQIQPKGDVSLTLANADLKAGSTSLYHSEGNIADVIRPCGKARRTVEYACPS</sequence>
<reference evidence="4" key="1">
    <citation type="submission" date="2018-05" db="EMBL/GenBank/DDBJ databases">
        <title>Genome Sequencing of selected type strains of the family Eggerthellaceae.</title>
        <authorList>
            <person name="Danylec N."/>
            <person name="Stoll D.A."/>
            <person name="Doetsch A."/>
            <person name="Huch M."/>
        </authorList>
    </citation>
    <scope>NUCLEOTIDE SEQUENCE [LARGE SCALE GENOMIC DNA]</scope>
    <source>
        <strain evidence="4">DSM 16106</strain>
    </source>
</reference>
<organism evidence="3 4">
    <name type="scientific">Paraeggerthella hongkongensis</name>
    <dbReference type="NCBI Taxonomy" id="230658"/>
    <lineage>
        <taxon>Bacteria</taxon>
        <taxon>Bacillati</taxon>
        <taxon>Actinomycetota</taxon>
        <taxon>Coriobacteriia</taxon>
        <taxon>Eggerthellales</taxon>
        <taxon>Eggerthellaceae</taxon>
        <taxon>Paraeggerthella</taxon>
    </lineage>
</organism>
<name>A0A3N0B531_9ACTN</name>
<keyword evidence="2" id="KW-0732">Signal</keyword>
<proteinExistence type="predicted"/>
<evidence type="ECO:0000256" key="1">
    <source>
        <dbReference type="SAM" id="MobiDB-lite"/>
    </source>
</evidence>
<feature type="region of interest" description="Disordered" evidence="1">
    <location>
        <begin position="40"/>
        <end position="82"/>
    </location>
</feature>
<gene>
    <name evidence="3" type="ORF">DMP08_08845</name>
</gene>
<dbReference type="AlphaFoldDB" id="A0A3N0B531"/>
<evidence type="ECO:0000313" key="4">
    <source>
        <dbReference type="Proteomes" id="UP000278632"/>
    </source>
</evidence>
<comment type="caution">
    <text evidence="3">The sequence shown here is derived from an EMBL/GenBank/DDBJ whole genome shotgun (WGS) entry which is preliminary data.</text>
</comment>
<feature type="chain" id="PRO_5018075006" evidence="2">
    <location>
        <begin position="33"/>
        <end position="324"/>
    </location>
</feature>
<dbReference type="Proteomes" id="UP000278632">
    <property type="component" value="Unassembled WGS sequence"/>
</dbReference>
<evidence type="ECO:0000256" key="2">
    <source>
        <dbReference type="SAM" id="SignalP"/>
    </source>
</evidence>